<gene>
    <name evidence="1" type="ORF">DFP72DRAFT_887528</name>
</gene>
<organism evidence="1 2">
    <name type="scientific">Ephemerocybe angulata</name>
    <dbReference type="NCBI Taxonomy" id="980116"/>
    <lineage>
        <taxon>Eukaryota</taxon>
        <taxon>Fungi</taxon>
        <taxon>Dikarya</taxon>
        <taxon>Basidiomycota</taxon>
        <taxon>Agaricomycotina</taxon>
        <taxon>Agaricomycetes</taxon>
        <taxon>Agaricomycetidae</taxon>
        <taxon>Agaricales</taxon>
        <taxon>Agaricineae</taxon>
        <taxon>Psathyrellaceae</taxon>
        <taxon>Ephemerocybe</taxon>
    </lineage>
</organism>
<reference evidence="1 2" key="1">
    <citation type="submission" date="2020-07" db="EMBL/GenBank/DDBJ databases">
        <title>Comparative genomics of pyrophilous fungi reveals a link between fire events and developmental genes.</title>
        <authorList>
            <consortium name="DOE Joint Genome Institute"/>
            <person name="Steindorff A.S."/>
            <person name="Carver A."/>
            <person name="Calhoun S."/>
            <person name="Stillman K."/>
            <person name="Liu H."/>
            <person name="Lipzen A."/>
            <person name="Pangilinan J."/>
            <person name="Labutti K."/>
            <person name="Bruns T.D."/>
            <person name="Grigoriev I.V."/>
        </authorList>
    </citation>
    <scope>NUCLEOTIDE SEQUENCE [LARGE SCALE GENOMIC DNA]</scope>
    <source>
        <strain evidence="1 2">CBS 144469</strain>
    </source>
</reference>
<proteinExistence type="predicted"/>
<dbReference type="Proteomes" id="UP000521943">
    <property type="component" value="Unassembled WGS sequence"/>
</dbReference>
<name>A0A8H6I6U3_9AGAR</name>
<sequence length="217" mass="22387">MPSAAASVAPTRAPTPMPFTAALAAPTPAILPNAFAGELDVSTAMTSPLEAAVNGEAAAPTAIPVAVKNPLDSAKLSGISRFLQAPPPPIPTSAPAPGSFTGVIDPLLDGPSAPALDPLSGCLSTLSTSTAVLQPWEEIHVTGQRNRAYKPKAFGTQGFAYQEYFGAEWAKGRTGATRGGFVDAWNALPAEAKKGYYDTWLIADSQKKARKTKKGAN</sequence>
<protein>
    <submittedName>
        <fullName evidence="1">Uncharacterized protein</fullName>
    </submittedName>
</protein>
<dbReference type="EMBL" id="JACGCI010000018">
    <property type="protein sequence ID" value="KAF6758558.1"/>
    <property type="molecule type" value="Genomic_DNA"/>
</dbReference>
<accession>A0A8H6I6U3</accession>
<evidence type="ECO:0000313" key="2">
    <source>
        <dbReference type="Proteomes" id="UP000521943"/>
    </source>
</evidence>
<evidence type="ECO:0000313" key="1">
    <source>
        <dbReference type="EMBL" id="KAF6758558.1"/>
    </source>
</evidence>
<dbReference type="AlphaFoldDB" id="A0A8H6I6U3"/>
<keyword evidence="2" id="KW-1185">Reference proteome</keyword>
<comment type="caution">
    <text evidence="1">The sequence shown here is derived from an EMBL/GenBank/DDBJ whole genome shotgun (WGS) entry which is preliminary data.</text>
</comment>